<accession>A0A069SK27</accession>
<dbReference type="Proteomes" id="UP000027661">
    <property type="component" value="Unassembled WGS sequence"/>
</dbReference>
<organism evidence="2 3">
    <name type="scientific">Phocaeicola vulgatus str. 3975 RP4</name>
    <dbReference type="NCBI Taxonomy" id="1339352"/>
    <lineage>
        <taxon>Bacteria</taxon>
        <taxon>Pseudomonadati</taxon>
        <taxon>Bacteroidota</taxon>
        <taxon>Bacteroidia</taxon>
        <taxon>Bacteroidales</taxon>
        <taxon>Bacteroidaceae</taxon>
        <taxon>Phocaeicola</taxon>
    </lineage>
</organism>
<dbReference type="EMBL" id="JNHM01000014">
    <property type="protein sequence ID" value="KDS55085.1"/>
    <property type="molecule type" value="Genomic_DNA"/>
</dbReference>
<proteinExistence type="predicted"/>
<dbReference type="GO" id="GO:0003676">
    <property type="term" value="F:nucleic acid binding"/>
    <property type="evidence" value="ECO:0007669"/>
    <property type="project" value="InterPro"/>
</dbReference>
<protein>
    <recommendedName>
        <fullName evidence="1">YhcG PDDEXK nuclease domain-containing protein</fullName>
    </recommendedName>
</protein>
<dbReference type="PANTHER" id="PTHR30547:SF5">
    <property type="entry name" value="NUCLEASE YHCG-RELATED"/>
    <property type="match status" value="1"/>
</dbReference>
<name>A0A069SK27_PHOVU</name>
<evidence type="ECO:0000259" key="1">
    <source>
        <dbReference type="Pfam" id="PF06250"/>
    </source>
</evidence>
<evidence type="ECO:0000313" key="2">
    <source>
        <dbReference type="EMBL" id="KDS55085.1"/>
    </source>
</evidence>
<sequence>MSGDAARDFYLHECVKENWSVRQLDRQINTLFYDRLLASRDKKAVKEEISRTEPGRVEPKEIIRDPYILEFLGIPQGEHFLETDLEQLLISRLQRLMLELGKGFAFVARQKRISFDDKHFYIDLVFYNYLARCFVLIDLKSGELTHQDLGQMQMYVNYYTRELMNPGDNPPVGIVLCAEKNDAVVRYTLPEDEKQVFAAQYMTYLPTQEELQTLLQEV</sequence>
<dbReference type="Gene3D" id="3.40.1350.10">
    <property type="match status" value="1"/>
</dbReference>
<reference evidence="2 3" key="1">
    <citation type="submission" date="2014-04" db="EMBL/GenBank/DDBJ databases">
        <authorList>
            <person name="Sears C."/>
            <person name="Carroll K."/>
            <person name="Sack B.R."/>
            <person name="Qadri F."/>
            <person name="Myers L.L."/>
            <person name="Chung G.-T."/>
            <person name="Escheverria P."/>
            <person name="Fraser C.M."/>
            <person name="Sadzewicz L."/>
            <person name="Shefchek K.A."/>
            <person name="Tallon L."/>
            <person name="Das S.P."/>
            <person name="Daugherty S."/>
            <person name="Mongodin E.F."/>
        </authorList>
    </citation>
    <scope>NUCLEOTIDE SEQUENCE [LARGE SCALE GENOMIC DNA]</scope>
    <source>
        <strain evidence="2 3">3975 RP4</strain>
    </source>
</reference>
<dbReference type="InterPro" id="IPR053148">
    <property type="entry name" value="PD-DEXK-like_domain"/>
</dbReference>
<feature type="domain" description="YhcG PDDEXK nuclease" evidence="1">
    <location>
        <begin position="60"/>
        <end position="215"/>
    </location>
</feature>
<dbReference type="AlphaFoldDB" id="A0A069SK27"/>
<comment type="caution">
    <text evidence="2">The sequence shown here is derived from an EMBL/GenBank/DDBJ whole genome shotgun (WGS) entry which is preliminary data.</text>
</comment>
<dbReference type="InterPro" id="IPR011856">
    <property type="entry name" value="tRNA_endonuc-like_dom_sf"/>
</dbReference>
<gene>
    <name evidence="2" type="ORF">M099_1288</name>
</gene>
<dbReference type="PATRIC" id="fig|1339352.3.peg.1249"/>
<dbReference type="PANTHER" id="PTHR30547">
    <property type="entry name" value="UNCHARACTERIZED PROTEIN YHCG-RELATED"/>
    <property type="match status" value="1"/>
</dbReference>
<dbReference type="InterPro" id="IPR009362">
    <property type="entry name" value="YhcG_C"/>
</dbReference>
<dbReference type="Pfam" id="PF06250">
    <property type="entry name" value="YhcG_C"/>
    <property type="match status" value="1"/>
</dbReference>
<evidence type="ECO:0000313" key="3">
    <source>
        <dbReference type="Proteomes" id="UP000027661"/>
    </source>
</evidence>